<comment type="caution">
    <text evidence="5">The sequence shown here is derived from an EMBL/GenBank/DDBJ whole genome shotgun (WGS) entry which is preliminary data.</text>
</comment>
<dbReference type="Gene3D" id="3.30.450.30">
    <property type="entry name" value="Dynein light chain 2a, cytoplasmic"/>
    <property type="match status" value="1"/>
</dbReference>
<gene>
    <name evidence="4" type="ORF">JYZ213_LOCUS14431</name>
    <name evidence="5" type="ORF">OKA104_LOCUS23729</name>
    <name evidence="3" type="ORF">VCS650_LOCUS10344</name>
</gene>
<dbReference type="AlphaFoldDB" id="A0A819H536"/>
<dbReference type="EMBL" id="CAJOAY010001837">
    <property type="protein sequence ID" value="CAF3892387.1"/>
    <property type="molecule type" value="Genomic_DNA"/>
</dbReference>
<evidence type="ECO:0000259" key="2">
    <source>
        <dbReference type="SMART" id="SM00960"/>
    </source>
</evidence>
<evidence type="ECO:0000313" key="5">
    <source>
        <dbReference type="EMBL" id="CAF3892387.1"/>
    </source>
</evidence>
<dbReference type="SMART" id="SM00960">
    <property type="entry name" value="Robl_LC7"/>
    <property type="match status" value="1"/>
</dbReference>
<accession>A0A819H536</accession>
<comment type="similarity">
    <text evidence="1">Belongs to the GAMAD family.</text>
</comment>
<sequence length="156" mass="17931">MTQAEVDDTLKRIQEHKGVHGFLIINNDGIPIRTSLDTALSQQYAALIKSLSDKARSTIRDIDPTNELVFFRMRTKKHEVLVAPDDKMSFVIKQPLYNRFSLDRQCPLSSISYHGPPSFNYQPMMSTSKHSTHESTRLKQTLYTTFSKPQYPVIDQ</sequence>
<dbReference type="SUPFAM" id="SSF103196">
    <property type="entry name" value="Roadblock/LC7 domain"/>
    <property type="match status" value="1"/>
</dbReference>
<dbReference type="FunFam" id="3.30.450.30:FF:000009">
    <property type="entry name" value="Dynein light chain roadblock"/>
    <property type="match status" value="1"/>
</dbReference>
<name>A0A819H536_9BILA</name>
<proteinExistence type="inferred from homology"/>
<feature type="domain" description="Roadblock/LAMTOR2" evidence="2">
    <location>
        <begin position="6"/>
        <end position="94"/>
    </location>
</feature>
<dbReference type="Pfam" id="PF03259">
    <property type="entry name" value="Robl_LC7"/>
    <property type="match status" value="1"/>
</dbReference>
<dbReference type="Proteomes" id="UP000663881">
    <property type="component" value="Unassembled WGS sequence"/>
</dbReference>
<dbReference type="Proteomes" id="UP000663891">
    <property type="component" value="Unassembled WGS sequence"/>
</dbReference>
<evidence type="ECO:0000313" key="6">
    <source>
        <dbReference type="Proteomes" id="UP000663881"/>
    </source>
</evidence>
<evidence type="ECO:0000256" key="1">
    <source>
        <dbReference type="ARBA" id="ARBA00007191"/>
    </source>
</evidence>
<dbReference type="InterPro" id="IPR004942">
    <property type="entry name" value="Roadblock/LAMTOR2_dom"/>
</dbReference>
<organism evidence="5 6">
    <name type="scientific">Adineta steineri</name>
    <dbReference type="NCBI Taxonomy" id="433720"/>
    <lineage>
        <taxon>Eukaryota</taxon>
        <taxon>Metazoa</taxon>
        <taxon>Spiralia</taxon>
        <taxon>Gnathifera</taxon>
        <taxon>Rotifera</taxon>
        <taxon>Eurotatoria</taxon>
        <taxon>Bdelloidea</taxon>
        <taxon>Adinetida</taxon>
        <taxon>Adinetidae</taxon>
        <taxon>Adineta</taxon>
    </lineage>
</organism>
<evidence type="ECO:0000313" key="3">
    <source>
        <dbReference type="EMBL" id="CAF0920476.1"/>
    </source>
</evidence>
<reference evidence="5" key="1">
    <citation type="submission" date="2021-02" db="EMBL/GenBank/DDBJ databases">
        <authorList>
            <person name="Nowell W R."/>
        </authorList>
    </citation>
    <scope>NUCLEOTIDE SEQUENCE</scope>
</reference>
<dbReference type="OrthoDB" id="9985637at2759"/>
<dbReference type="EMBL" id="CAJNON010000074">
    <property type="protein sequence ID" value="CAF0920476.1"/>
    <property type="molecule type" value="Genomic_DNA"/>
</dbReference>
<dbReference type="PANTHER" id="PTHR10779">
    <property type="entry name" value="DYNEIN LIGHT CHAIN ROADBLOCK"/>
    <property type="match status" value="1"/>
</dbReference>
<dbReference type="EMBL" id="CAJNOG010000120">
    <property type="protein sequence ID" value="CAF0971783.1"/>
    <property type="molecule type" value="Genomic_DNA"/>
</dbReference>
<protein>
    <recommendedName>
        <fullName evidence="2">Roadblock/LAMTOR2 domain-containing protein</fullName>
    </recommendedName>
</protein>
<evidence type="ECO:0000313" key="4">
    <source>
        <dbReference type="EMBL" id="CAF0971783.1"/>
    </source>
</evidence>
<dbReference type="Proteomes" id="UP000663845">
    <property type="component" value="Unassembled WGS sequence"/>
</dbReference>